<dbReference type="SMART" id="SM00091">
    <property type="entry name" value="PAS"/>
    <property type="match status" value="1"/>
</dbReference>
<organism evidence="8 9">
    <name type="scientific">candidate division KSB3 bacterium</name>
    <dbReference type="NCBI Taxonomy" id="2044937"/>
    <lineage>
        <taxon>Bacteria</taxon>
        <taxon>candidate division KSB3</taxon>
    </lineage>
</organism>
<comment type="caution">
    <text evidence="8">The sequence shown here is derived from an EMBL/GenBank/DDBJ whole genome shotgun (WGS) entry which is preliminary data.</text>
</comment>
<evidence type="ECO:0000259" key="7">
    <source>
        <dbReference type="PROSITE" id="PS50112"/>
    </source>
</evidence>
<dbReference type="SUPFAM" id="SSF159800">
    <property type="entry name" value="PrpR receptor domain-like"/>
    <property type="match status" value="1"/>
</dbReference>
<proteinExistence type="predicted"/>
<evidence type="ECO:0000259" key="6">
    <source>
        <dbReference type="PROSITE" id="PS50045"/>
    </source>
</evidence>
<evidence type="ECO:0000256" key="5">
    <source>
        <dbReference type="ARBA" id="ARBA00023163"/>
    </source>
</evidence>
<evidence type="ECO:0000256" key="2">
    <source>
        <dbReference type="ARBA" id="ARBA00022840"/>
    </source>
</evidence>
<dbReference type="PROSITE" id="PS00676">
    <property type="entry name" value="SIGMA54_INTERACT_2"/>
    <property type="match status" value="1"/>
</dbReference>
<dbReference type="PROSITE" id="PS00675">
    <property type="entry name" value="SIGMA54_INTERACT_1"/>
    <property type="match status" value="1"/>
</dbReference>
<feature type="domain" description="PAS" evidence="7">
    <location>
        <begin position="198"/>
        <end position="243"/>
    </location>
</feature>
<dbReference type="InterPro" id="IPR025662">
    <property type="entry name" value="Sigma_54_int_dom_ATP-bd_1"/>
</dbReference>
<dbReference type="InterPro" id="IPR025943">
    <property type="entry name" value="Sigma_54_int_dom_ATP-bd_2"/>
</dbReference>
<protein>
    <submittedName>
        <fullName evidence="8">PAS domain S-box protein</fullName>
    </submittedName>
</protein>
<dbReference type="InterPro" id="IPR025944">
    <property type="entry name" value="Sigma_54_int_dom_CS"/>
</dbReference>
<dbReference type="Gene3D" id="3.30.450.20">
    <property type="entry name" value="PAS domain"/>
    <property type="match status" value="1"/>
</dbReference>
<dbReference type="Pfam" id="PF00158">
    <property type="entry name" value="Sigma54_activat"/>
    <property type="match status" value="1"/>
</dbReference>
<dbReference type="NCBIfam" id="TIGR00229">
    <property type="entry name" value="sensory_box"/>
    <property type="match status" value="1"/>
</dbReference>
<dbReference type="Pfam" id="PF02954">
    <property type="entry name" value="HTH_8"/>
    <property type="match status" value="1"/>
</dbReference>
<dbReference type="InterPro" id="IPR000014">
    <property type="entry name" value="PAS"/>
</dbReference>
<keyword evidence="1" id="KW-0547">Nucleotide-binding</keyword>
<sequence length="646" mass="72652">MMYSIGCIAPYPELGELFAEVCRELHKDILINIGDLEEGARQAITLEEQGLDVVISRGGTAIAIQELVTDLPVVEVQISGFDVIRRLHQAKQQADKVAVAGFEPFTYGLEGLGEILGLTLQVVTLREEWYDQHQYIEQRLRAIQREGYQCVVGDHISVKIAEELGMAGFLIKSGKEAVLQAILEAERVANVRKQEMEKAKRLKSIIDLAYEGIISIDQHGIIDTFNPKAEEIVARKAYKVIGKPIQEVFPGMNLIQSLQTGHQQREIVLNVEGTTILANIIPISINQEVVRVVVTFQKVSHIQRMEQRIREEFSMKGHTADNTFQDIVGQTPLIDQIKEEARDYAQIDLPILISGETGTGKELFAQAIHNASARHNKPFVAFNCAALPESLLESELFGYVEGAFTGARKQGRAGLFEQANGGTIFLDEISEVPKGIQARLLRVLQEHKIRKLGDDRITSVDVRIIVATNKNLSQLVDEGIFREDLYYRINVLNIHLPPLQERREDIPILVNFFIKKYRQKVNKIVEGISQEGMAMLSTYSWPGNVRQLENVVERLMVRTRERYIMTSLVRDVMKSLRGYMPASDHSVHADAAGLPQAGIPLPAHASLAEIEKLIIRQVVQEERGNKMAAAERLKIGRTTLWRKLKE</sequence>
<dbReference type="Gene3D" id="3.40.50.2300">
    <property type="match status" value="1"/>
</dbReference>
<evidence type="ECO:0000313" key="8">
    <source>
        <dbReference type="EMBL" id="MBD3327518.1"/>
    </source>
</evidence>
<dbReference type="PRINTS" id="PR01590">
    <property type="entry name" value="HTHFIS"/>
</dbReference>
<dbReference type="FunFam" id="3.40.50.300:FF:000006">
    <property type="entry name" value="DNA-binding transcriptional regulator NtrC"/>
    <property type="match status" value="1"/>
</dbReference>
<dbReference type="GO" id="GO:0043565">
    <property type="term" value="F:sequence-specific DNA binding"/>
    <property type="evidence" value="ECO:0007669"/>
    <property type="project" value="InterPro"/>
</dbReference>
<dbReference type="InterPro" id="IPR009057">
    <property type="entry name" value="Homeodomain-like_sf"/>
</dbReference>
<name>A0A9D5K0A8_9BACT</name>
<keyword evidence="4" id="KW-0238">DNA-binding</keyword>
<dbReference type="Gene3D" id="3.40.50.10660">
    <property type="entry name" value="PrpR receptor domain-like"/>
    <property type="match status" value="1"/>
</dbReference>
<dbReference type="PROSITE" id="PS50112">
    <property type="entry name" value="PAS"/>
    <property type="match status" value="1"/>
</dbReference>
<evidence type="ECO:0000256" key="1">
    <source>
        <dbReference type="ARBA" id="ARBA00022741"/>
    </source>
</evidence>
<dbReference type="InterPro" id="IPR035965">
    <property type="entry name" value="PAS-like_dom_sf"/>
</dbReference>
<feature type="domain" description="Sigma-54 factor interaction" evidence="6">
    <location>
        <begin position="327"/>
        <end position="557"/>
    </location>
</feature>
<dbReference type="Pfam" id="PF25601">
    <property type="entry name" value="AAA_lid_14"/>
    <property type="match status" value="1"/>
</dbReference>
<dbReference type="Gene3D" id="3.40.50.300">
    <property type="entry name" value="P-loop containing nucleotide triphosphate hydrolases"/>
    <property type="match status" value="1"/>
</dbReference>
<dbReference type="InterPro" id="IPR002078">
    <property type="entry name" value="Sigma_54_int"/>
</dbReference>
<dbReference type="PROSITE" id="PS50045">
    <property type="entry name" value="SIGMA54_INTERACT_4"/>
    <property type="match status" value="1"/>
</dbReference>
<dbReference type="GO" id="GO:0000156">
    <property type="term" value="F:phosphorelay response regulator activity"/>
    <property type="evidence" value="ECO:0007669"/>
    <property type="project" value="InterPro"/>
</dbReference>
<evidence type="ECO:0000256" key="3">
    <source>
        <dbReference type="ARBA" id="ARBA00023015"/>
    </source>
</evidence>
<dbReference type="Gene3D" id="1.10.8.60">
    <property type="match status" value="1"/>
</dbReference>
<dbReference type="InterPro" id="IPR058031">
    <property type="entry name" value="AAA_lid_NorR"/>
</dbReference>
<reference evidence="8" key="1">
    <citation type="submission" date="2019-11" db="EMBL/GenBank/DDBJ databases">
        <title>Microbial mats filling the niche in hypersaline microbial mats.</title>
        <authorList>
            <person name="Wong H.L."/>
            <person name="Macleod F.I."/>
            <person name="White R.A. III"/>
            <person name="Burns B.P."/>
        </authorList>
    </citation>
    <scope>NUCLEOTIDE SEQUENCE</scope>
    <source>
        <strain evidence="8">Rbin_158</strain>
    </source>
</reference>
<dbReference type="SMART" id="SM00382">
    <property type="entry name" value="AAA"/>
    <property type="match status" value="1"/>
</dbReference>
<dbReference type="InterPro" id="IPR003593">
    <property type="entry name" value="AAA+_ATPase"/>
</dbReference>
<dbReference type="GO" id="GO:0006355">
    <property type="term" value="P:regulation of DNA-templated transcription"/>
    <property type="evidence" value="ECO:0007669"/>
    <property type="project" value="InterPro"/>
</dbReference>
<dbReference type="InterPro" id="IPR010524">
    <property type="entry name" value="Sig_transdc_resp-reg_PrpR_N"/>
</dbReference>
<evidence type="ECO:0000256" key="4">
    <source>
        <dbReference type="ARBA" id="ARBA00023125"/>
    </source>
</evidence>
<dbReference type="CDD" id="cd00009">
    <property type="entry name" value="AAA"/>
    <property type="match status" value="1"/>
</dbReference>
<dbReference type="SUPFAM" id="SSF46689">
    <property type="entry name" value="Homeodomain-like"/>
    <property type="match status" value="1"/>
</dbReference>
<keyword evidence="2" id="KW-0067">ATP-binding</keyword>
<dbReference type="Pfam" id="PF06506">
    <property type="entry name" value="PrpR_N"/>
    <property type="match status" value="1"/>
</dbReference>
<dbReference type="PANTHER" id="PTHR32071">
    <property type="entry name" value="TRANSCRIPTIONAL REGULATORY PROTEIN"/>
    <property type="match status" value="1"/>
</dbReference>
<dbReference type="InterPro" id="IPR027417">
    <property type="entry name" value="P-loop_NTPase"/>
</dbReference>
<dbReference type="SUPFAM" id="SSF55785">
    <property type="entry name" value="PYP-like sensor domain (PAS domain)"/>
    <property type="match status" value="1"/>
</dbReference>
<dbReference type="PANTHER" id="PTHR32071:SF57">
    <property type="entry name" value="C4-DICARBOXYLATE TRANSPORT TRANSCRIPTIONAL REGULATORY PROTEIN DCTD"/>
    <property type="match status" value="1"/>
</dbReference>
<dbReference type="SUPFAM" id="SSF52540">
    <property type="entry name" value="P-loop containing nucleoside triphosphate hydrolases"/>
    <property type="match status" value="1"/>
</dbReference>
<dbReference type="Gene3D" id="1.10.10.60">
    <property type="entry name" value="Homeodomain-like"/>
    <property type="match status" value="1"/>
</dbReference>
<dbReference type="GO" id="GO:0005524">
    <property type="term" value="F:ATP binding"/>
    <property type="evidence" value="ECO:0007669"/>
    <property type="project" value="UniProtKB-KW"/>
</dbReference>
<accession>A0A9D5K0A8</accession>
<dbReference type="Proteomes" id="UP000649604">
    <property type="component" value="Unassembled WGS sequence"/>
</dbReference>
<gene>
    <name evidence="8" type="ORF">GF339_23235</name>
</gene>
<keyword evidence="3" id="KW-0805">Transcription regulation</keyword>
<dbReference type="EMBL" id="WJJP01000747">
    <property type="protein sequence ID" value="MBD3327518.1"/>
    <property type="molecule type" value="Genomic_DNA"/>
</dbReference>
<dbReference type="AlphaFoldDB" id="A0A9D5K0A8"/>
<keyword evidence="5" id="KW-0804">Transcription</keyword>
<dbReference type="InterPro" id="IPR002197">
    <property type="entry name" value="HTH_Fis"/>
</dbReference>
<dbReference type="PROSITE" id="PS00688">
    <property type="entry name" value="SIGMA54_INTERACT_3"/>
    <property type="match status" value="1"/>
</dbReference>
<evidence type="ECO:0000313" key="9">
    <source>
        <dbReference type="Proteomes" id="UP000649604"/>
    </source>
</evidence>